<accession>B5YCA1</accession>
<dbReference type="Pfam" id="PF13580">
    <property type="entry name" value="SIS_2"/>
    <property type="match status" value="1"/>
</dbReference>
<dbReference type="GO" id="GO:0097367">
    <property type="term" value="F:carbohydrate derivative binding"/>
    <property type="evidence" value="ECO:0007669"/>
    <property type="project" value="InterPro"/>
</dbReference>
<dbReference type="PaxDb" id="309799-DICTH_1954"/>
<evidence type="ECO:0000256" key="1">
    <source>
        <dbReference type="SAM" id="Coils"/>
    </source>
</evidence>
<gene>
    <name evidence="3" type="ordered locus">DICTH_1954</name>
</gene>
<dbReference type="SUPFAM" id="SSF53697">
    <property type="entry name" value="SIS domain"/>
    <property type="match status" value="1"/>
</dbReference>
<dbReference type="EMBL" id="CP001146">
    <property type="protein sequence ID" value="ACI19431.1"/>
    <property type="molecule type" value="Genomic_DNA"/>
</dbReference>
<dbReference type="eggNOG" id="COG4821">
    <property type="taxonomic scope" value="Bacteria"/>
</dbReference>
<name>B5YCA1_DICT6</name>
<evidence type="ECO:0000313" key="3">
    <source>
        <dbReference type="EMBL" id="ACI19431.1"/>
    </source>
</evidence>
<dbReference type="PROSITE" id="PS51464">
    <property type="entry name" value="SIS"/>
    <property type="match status" value="1"/>
</dbReference>
<dbReference type="HOGENOM" id="CLU_089975_0_0_0"/>
<protein>
    <recommendedName>
        <fullName evidence="2">SIS domain-containing protein</fullName>
    </recommendedName>
</protein>
<evidence type="ECO:0000259" key="2">
    <source>
        <dbReference type="PROSITE" id="PS51464"/>
    </source>
</evidence>
<dbReference type="KEGG" id="dth:DICTH_1954"/>
<dbReference type="InterPro" id="IPR046348">
    <property type="entry name" value="SIS_dom_sf"/>
</dbReference>
<feature type="coiled-coil region" evidence="1">
    <location>
        <begin position="4"/>
        <end position="31"/>
    </location>
</feature>
<dbReference type="InterPro" id="IPR001347">
    <property type="entry name" value="SIS_dom"/>
</dbReference>
<sequence length="240" mass="26981">MRYLKSLISLLEELDKESNNFQKAVDKTVEAIKNGGIIHILGYGHYNVIPMELFFKPGALACINPLLDLSTLYSESIYRANYLEKNEGYGKSLIANINVKENDIFYIASYSGRDLVAIDVCLELKKKGIFTIGIINKENSAKTSKHSSKKNLKDLVDLAILVPGPSDELLLALEENRDIKVGPLGVLIPLLVINDIFTEVIYKIENIGIIPPVFRVPISSKNQEINEKLIEVYRERVRGF</sequence>
<dbReference type="AlphaFoldDB" id="B5YCA1"/>
<dbReference type="RefSeq" id="WP_012548063.1">
    <property type="nucleotide sequence ID" value="NC_011297.1"/>
</dbReference>
<dbReference type="GO" id="GO:1901135">
    <property type="term" value="P:carbohydrate derivative metabolic process"/>
    <property type="evidence" value="ECO:0007669"/>
    <property type="project" value="InterPro"/>
</dbReference>
<keyword evidence="1" id="KW-0175">Coiled coil</keyword>
<dbReference type="Gene3D" id="3.40.50.10490">
    <property type="entry name" value="Glucose-6-phosphate isomerase like protein, domain 1"/>
    <property type="match status" value="1"/>
</dbReference>
<keyword evidence="4" id="KW-1185">Reference proteome</keyword>
<evidence type="ECO:0000313" key="4">
    <source>
        <dbReference type="Proteomes" id="UP000001733"/>
    </source>
</evidence>
<proteinExistence type="predicted"/>
<feature type="domain" description="SIS" evidence="2">
    <location>
        <begin position="28"/>
        <end position="207"/>
    </location>
</feature>
<dbReference type="STRING" id="309799.DICTH_1954"/>
<reference evidence="3 4" key="1">
    <citation type="journal article" date="2014" name="Genome Announc.">
        <title>Complete Genome Sequence of the Extreme Thermophile Dictyoglomus thermophilum H-6-12.</title>
        <authorList>
            <person name="Coil D.A."/>
            <person name="Badger J.H."/>
            <person name="Forberger H.C."/>
            <person name="Riggs F."/>
            <person name="Madupu R."/>
            <person name="Fedorova N."/>
            <person name="Ward N."/>
            <person name="Robb F.T."/>
            <person name="Eisen J.A."/>
        </authorList>
    </citation>
    <scope>NUCLEOTIDE SEQUENCE [LARGE SCALE GENOMIC DNA]</scope>
    <source>
        <strain evidence="4">ATCC 35947 / DSM 3960 / H-6-12</strain>
    </source>
</reference>
<dbReference type="Proteomes" id="UP000001733">
    <property type="component" value="Chromosome"/>
</dbReference>
<dbReference type="NCBIfam" id="NF002805">
    <property type="entry name" value="PRK02947.1"/>
    <property type="match status" value="1"/>
</dbReference>
<organism evidence="3 4">
    <name type="scientific">Dictyoglomus thermophilum (strain ATCC 35947 / DSM 3960 / H-6-12)</name>
    <dbReference type="NCBI Taxonomy" id="309799"/>
    <lineage>
        <taxon>Bacteria</taxon>
        <taxon>Pseudomonadati</taxon>
        <taxon>Dictyoglomota</taxon>
        <taxon>Dictyoglomia</taxon>
        <taxon>Dictyoglomales</taxon>
        <taxon>Dictyoglomaceae</taxon>
        <taxon>Dictyoglomus</taxon>
    </lineage>
</organism>
<dbReference type="OrthoDB" id="9813831at2"/>